<comment type="caution">
    <text evidence="1">The sequence shown here is derived from an EMBL/GenBank/DDBJ whole genome shotgun (WGS) entry which is preliminary data.</text>
</comment>
<name>A0A2A8IT22_BACCE</name>
<gene>
    <name evidence="1" type="ORF">COD19_19895</name>
</gene>
<reference evidence="1 2" key="1">
    <citation type="submission" date="2017-09" db="EMBL/GenBank/DDBJ databases">
        <title>Large-scale bioinformatics analysis of Bacillus genomes uncovers conserved roles of natural products in bacterial physiology.</title>
        <authorList>
            <consortium name="Agbiome Team Llc"/>
            <person name="Bleich R.M."/>
            <person name="Grubbs K.J."/>
            <person name="Santa Maria K.C."/>
            <person name="Allen S.E."/>
            <person name="Farag S."/>
            <person name="Shank E.A."/>
            <person name="Bowers A."/>
        </authorList>
    </citation>
    <scope>NUCLEOTIDE SEQUENCE [LARGE SCALE GENOMIC DNA]</scope>
    <source>
        <strain evidence="1 2">AFS040105</strain>
    </source>
</reference>
<dbReference type="SUPFAM" id="SSF48452">
    <property type="entry name" value="TPR-like"/>
    <property type="match status" value="1"/>
</dbReference>
<dbReference type="EMBL" id="NUMG01000028">
    <property type="protein sequence ID" value="PGT99297.1"/>
    <property type="molecule type" value="Genomic_DNA"/>
</dbReference>
<dbReference type="OrthoDB" id="9779184at2"/>
<protein>
    <submittedName>
        <fullName evidence="1">Uncharacterized protein</fullName>
    </submittedName>
</protein>
<evidence type="ECO:0000313" key="1">
    <source>
        <dbReference type="EMBL" id="PGT99297.1"/>
    </source>
</evidence>
<organism evidence="1 2">
    <name type="scientific">Bacillus cereus</name>
    <dbReference type="NCBI Taxonomy" id="1396"/>
    <lineage>
        <taxon>Bacteria</taxon>
        <taxon>Bacillati</taxon>
        <taxon>Bacillota</taxon>
        <taxon>Bacilli</taxon>
        <taxon>Bacillales</taxon>
        <taxon>Bacillaceae</taxon>
        <taxon>Bacillus</taxon>
        <taxon>Bacillus cereus group</taxon>
    </lineage>
</organism>
<dbReference type="Proteomes" id="UP000225766">
    <property type="component" value="Unassembled WGS sequence"/>
</dbReference>
<sequence>MIFLLLYIIYAILIFLLFRFTRGLITENKKGIVEFCLIISLLFPLLGLIVSVIMLLLNIKRSKTEWLQQYSDYVSFQVDNYEDILESAKQDMDLISFSSGLEIDKPELHKQLIVQLSSSTISNEGGLLKEAIHHKDPETVHYAATTINLLNERYEKQIGYLNKQFLQHPQNDIAKELVSNYLRYIESGLLSNQQKEKTINEFMSFIIQSIELFPNELLYSFQLGNLLLYKKQYVESEGQFSHLIHLNPESYYGYVGLLELYYEQQLWDKLYKLIDNLTSTKKVHILPRKYQLFVGQFGGIHIEEEH</sequence>
<dbReference type="RefSeq" id="WP_088231867.1">
    <property type="nucleotide sequence ID" value="NZ_JARXKI010000008.1"/>
</dbReference>
<accession>A0A2A8IT22</accession>
<dbReference type="Gene3D" id="1.25.40.10">
    <property type="entry name" value="Tetratricopeptide repeat domain"/>
    <property type="match status" value="1"/>
</dbReference>
<proteinExistence type="predicted"/>
<evidence type="ECO:0000313" key="2">
    <source>
        <dbReference type="Proteomes" id="UP000225766"/>
    </source>
</evidence>
<dbReference type="InterPro" id="IPR011990">
    <property type="entry name" value="TPR-like_helical_dom_sf"/>
</dbReference>
<dbReference type="AlphaFoldDB" id="A0A2A8IT22"/>